<organism evidence="1">
    <name type="scientific">marine sediment metagenome</name>
    <dbReference type="NCBI Taxonomy" id="412755"/>
    <lineage>
        <taxon>unclassified sequences</taxon>
        <taxon>metagenomes</taxon>
        <taxon>ecological metagenomes</taxon>
    </lineage>
</organism>
<sequence>MRQKRKALFCTAWLVVFTVAICGVVQAQFVEERSAGFAGNFGEYSDKCAGLCFQVKGG</sequence>
<protein>
    <submittedName>
        <fullName evidence="1">Uncharacterized protein</fullName>
    </submittedName>
</protein>
<name>X0XE46_9ZZZZ</name>
<evidence type="ECO:0000313" key="1">
    <source>
        <dbReference type="EMBL" id="GAG33677.1"/>
    </source>
</evidence>
<accession>X0XE46</accession>
<gene>
    <name evidence="1" type="ORF">S01H1_66824</name>
</gene>
<proteinExistence type="predicted"/>
<dbReference type="EMBL" id="BARS01044205">
    <property type="protein sequence ID" value="GAG33677.1"/>
    <property type="molecule type" value="Genomic_DNA"/>
</dbReference>
<dbReference type="AlphaFoldDB" id="X0XE46"/>
<comment type="caution">
    <text evidence="1">The sequence shown here is derived from an EMBL/GenBank/DDBJ whole genome shotgun (WGS) entry which is preliminary data.</text>
</comment>
<feature type="non-terminal residue" evidence="1">
    <location>
        <position position="58"/>
    </location>
</feature>
<reference evidence="1" key="1">
    <citation type="journal article" date="2014" name="Front. Microbiol.">
        <title>High frequency of phylogenetically diverse reductive dehalogenase-homologous genes in deep subseafloor sedimentary metagenomes.</title>
        <authorList>
            <person name="Kawai M."/>
            <person name="Futagami T."/>
            <person name="Toyoda A."/>
            <person name="Takaki Y."/>
            <person name="Nishi S."/>
            <person name="Hori S."/>
            <person name="Arai W."/>
            <person name="Tsubouchi T."/>
            <person name="Morono Y."/>
            <person name="Uchiyama I."/>
            <person name="Ito T."/>
            <person name="Fujiyama A."/>
            <person name="Inagaki F."/>
            <person name="Takami H."/>
        </authorList>
    </citation>
    <scope>NUCLEOTIDE SEQUENCE</scope>
    <source>
        <strain evidence="1">Expedition CK06-06</strain>
    </source>
</reference>